<feature type="compositionally biased region" description="Polar residues" evidence="1">
    <location>
        <begin position="21"/>
        <end position="30"/>
    </location>
</feature>
<evidence type="ECO:0000313" key="3">
    <source>
        <dbReference type="Proteomes" id="UP001218218"/>
    </source>
</evidence>
<evidence type="ECO:0000313" key="2">
    <source>
        <dbReference type="EMBL" id="KAJ7303805.1"/>
    </source>
</evidence>
<name>A0AAD7E923_9AGAR</name>
<dbReference type="Proteomes" id="UP001218218">
    <property type="component" value="Unassembled WGS sequence"/>
</dbReference>
<feature type="region of interest" description="Disordered" evidence="1">
    <location>
        <begin position="13"/>
        <end position="37"/>
    </location>
</feature>
<accession>A0AAD7E923</accession>
<proteinExistence type="predicted"/>
<protein>
    <submittedName>
        <fullName evidence="2">Uncharacterized protein</fullName>
    </submittedName>
</protein>
<evidence type="ECO:0000256" key="1">
    <source>
        <dbReference type="SAM" id="MobiDB-lite"/>
    </source>
</evidence>
<keyword evidence="3" id="KW-1185">Reference proteome</keyword>
<organism evidence="2 3">
    <name type="scientific">Mycena albidolilacea</name>
    <dbReference type="NCBI Taxonomy" id="1033008"/>
    <lineage>
        <taxon>Eukaryota</taxon>
        <taxon>Fungi</taxon>
        <taxon>Dikarya</taxon>
        <taxon>Basidiomycota</taxon>
        <taxon>Agaricomycotina</taxon>
        <taxon>Agaricomycetes</taxon>
        <taxon>Agaricomycetidae</taxon>
        <taxon>Agaricales</taxon>
        <taxon>Marasmiineae</taxon>
        <taxon>Mycenaceae</taxon>
        <taxon>Mycena</taxon>
    </lineage>
</organism>
<dbReference type="AlphaFoldDB" id="A0AAD7E923"/>
<gene>
    <name evidence="2" type="ORF">DFH08DRAFT_825586</name>
</gene>
<reference evidence="2" key="1">
    <citation type="submission" date="2023-03" db="EMBL/GenBank/DDBJ databases">
        <title>Massive genome expansion in bonnet fungi (Mycena s.s.) driven by repeated elements and novel gene families across ecological guilds.</title>
        <authorList>
            <consortium name="Lawrence Berkeley National Laboratory"/>
            <person name="Harder C.B."/>
            <person name="Miyauchi S."/>
            <person name="Viragh M."/>
            <person name="Kuo A."/>
            <person name="Thoen E."/>
            <person name="Andreopoulos B."/>
            <person name="Lu D."/>
            <person name="Skrede I."/>
            <person name="Drula E."/>
            <person name="Henrissat B."/>
            <person name="Morin E."/>
            <person name="Kohler A."/>
            <person name="Barry K."/>
            <person name="LaButti K."/>
            <person name="Morin E."/>
            <person name="Salamov A."/>
            <person name="Lipzen A."/>
            <person name="Mereny Z."/>
            <person name="Hegedus B."/>
            <person name="Baldrian P."/>
            <person name="Stursova M."/>
            <person name="Weitz H."/>
            <person name="Taylor A."/>
            <person name="Grigoriev I.V."/>
            <person name="Nagy L.G."/>
            <person name="Martin F."/>
            <person name="Kauserud H."/>
        </authorList>
    </citation>
    <scope>NUCLEOTIDE SEQUENCE</scope>
    <source>
        <strain evidence="2">CBHHK002</strain>
    </source>
</reference>
<sequence>MGIPIDHLLLTAPLMPKETGTKTGTQNNPHVSPRAPSLSKIERRALALKKYREKNRAVLREKAREDMKRLRHRNSALPVARAAYAEQRKAHNAEYRERCRQRAYMDKYGIVSFRHIYQPMLNFYGCGHLTNIKLIDETTQFPPRKLVPTEEDEEDRATWLGGGKHFTFIVED</sequence>
<comment type="caution">
    <text evidence="2">The sequence shown here is derived from an EMBL/GenBank/DDBJ whole genome shotgun (WGS) entry which is preliminary data.</text>
</comment>
<dbReference type="EMBL" id="JARIHO010000102">
    <property type="protein sequence ID" value="KAJ7303805.1"/>
    <property type="molecule type" value="Genomic_DNA"/>
</dbReference>